<evidence type="ECO:0000256" key="5">
    <source>
        <dbReference type="ARBA" id="ARBA00022725"/>
    </source>
</evidence>
<evidence type="ECO:0000313" key="12">
    <source>
        <dbReference type="Proteomes" id="UP001159363"/>
    </source>
</evidence>
<name>A0ABQ9G170_9NEOP</name>
<keyword evidence="7 10" id="KW-0472">Membrane</keyword>
<feature type="transmembrane region" description="Helical" evidence="10">
    <location>
        <begin position="458"/>
        <end position="476"/>
    </location>
</feature>
<gene>
    <name evidence="11" type="ORF">PR048_033309</name>
</gene>
<evidence type="ECO:0000256" key="3">
    <source>
        <dbReference type="ARBA" id="ARBA00022606"/>
    </source>
</evidence>
<reference evidence="11 12" key="1">
    <citation type="submission" date="2023-02" db="EMBL/GenBank/DDBJ databases">
        <title>LHISI_Scaffold_Assembly.</title>
        <authorList>
            <person name="Stuart O.P."/>
            <person name="Cleave R."/>
            <person name="Magrath M.J.L."/>
            <person name="Mikheyev A.S."/>
        </authorList>
    </citation>
    <scope>NUCLEOTIDE SEQUENCE [LARGE SCALE GENOMIC DNA]</scope>
    <source>
        <strain evidence="11">Daus_M_001</strain>
        <tissue evidence="11">Leg muscle</tissue>
    </source>
</reference>
<evidence type="ECO:0000256" key="9">
    <source>
        <dbReference type="ARBA" id="ARBA00023224"/>
    </source>
</evidence>
<keyword evidence="4 10" id="KW-0812">Transmembrane</keyword>
<feature type="transmembrane region" description="Helical" evidence="10">
    <location>
        <begin position="316"/>
        <end position="337"/>
    </location>
</feature>
<evidence type="ECO:0000256" key="2">
    <source>
        <dbReference type="ARBA" id="ARBA00022475"/>
    </source>
</evidence>
<proteinExistence type="predicted"/>
<dbReference type="Pfam" id="PF02949">
    <property type="entry name" value="7tm_6"/>
    <property type="match status" value="1"/>
</dbReference>
<organism evidence="11 12">
    <name type="scientific">Dryococelus australis</name>
    <dbReference type="NCBI Taxonomy" id="614101"/>
    <lineage>
        <taxon>Eukaryota</taxon>
        <taxon>Metazoa</taxon>
        <taxon>Ecdysozoa</taxon>
        <taxon>Arthropoda</taxon>
        <taxon>Hexapoda</taxon>
        <taxon>Insecta</taxon>
        <taxon>Pterygota</taxon>
        <taxon>Neoptera</taxon>
        <taxon>Polyneoptera</taxon>
        <taxon>Phasmatodea</taxon>
        <taxon>Verophasmatodea</taxon>
        <taxon>Anareolatae</taxon>
        <taxon>Phasmatidae</taxon>
        <taxon>Eurycanthinae</taxon>
        <taxon>Dryococelus</taxon>
    </lineage>
</organism>
<evidence type="ECO:0000256" key="1">
    <source>
        <dbReference type="ARBA" id="ARBA00004651"/>
    </source>
</evidence>
<evidence type="ECO:0000256" key="7">
    <source>
        <dbReference type="ARBA" id="ARBA00023136"/>
    </source>
</evidence>
<dbReference type="EMBL" id="JARBHB010000017">
    <property type="protein sequence ID" value="KAJ8865787.1"/>
    <property type="molecule type" value="Genomic_DNA"/>
</dbReference>
<dbReference type="PANTHER" id="PTHR21137">
    <property type="entry name" value="ODORANT RECEPTOR"/>
    <property type="match status" value="1"/>
</dbReference>
<dbReference type="PANTHER" id="PTHR21137:SF35">
    <property type="entry name" value="ODORANT RECEPTOR 19A-RELATED"/>
    <property type="match status" value="1"/>
</dbReference>
<sequence>MTCIPVAFNAMLLVFQREKFEEIVSNVKSFMERTICKSTEETLQRALADEKKVAILFAVVLSFGIFTNCLEPPISYFVANRNANDTSTMELPVKMYPMGEENIYIFLWFRHCLSLEFLVELASPRRTTTWAYSNMEESPEVLDMQRPSAERVMSRALKLLLLSGLWSTGNGSASTLRSIILLSSTPLMMLIGTSYLLVAKGETDTAIENTCIAMTCIPVAFNAMLLVFQREKFEEIVLNLKSFVASTICKSTEEPLQRTLAAEKKVAVLLMVVMTFAIFSNCLEPPISYFVANRNANDTFTMELPVKMYPMGEENIYIFLWLYVLQVVLHSIVFVIFTTEEIFLCSLIISATTQFEILIKLIKNADCMEDNLFYEMGDGDVHRVSQTSRKEFRLRGNVVEYIPAYTGSRYSKSTIRNNENPKSDKNEEGVIFWRKIATFHQEALANAIDVCDLLRTTLFLHYVVSSLIICLLLYQLSTSEEIFNNFYICCFLISMLARLFILNLLPTRLTVESEAVANAISATEWYNYSNQVKSSLVIIICRAQRPVYMWAGRFAVMSLETYAAVRIH</sequence>
<accession>A0ABQ9G170</accession>
<feature type="transmembrane region" description="Helical" evidence="10">
    <location>
        <begin position="53"/>
        <end position="79"/>
    </location>
</feature>
<keyword evidence="6 10" id="KW-1133">Transmembrane helix</keyword>
<feature type="transmembrane region" description="Helical" evidence="10">
    <location>
        <begin position="179"/>
        <end position="198"/>
    </location>
</feature>
<comment type="subcellular location">
    <subcellularLocation>
        <location evidence="1">Cell membrane</location>
        <topology evidence="1">Multi-pass membrane protein</topology>
    </subcellularLocation>
</comment>
<evidence type="ECO:0000313" key="11">
    <source>
        <dbReference type="EMBL" id="KAJ8865787.1"/>
    </source>
</evidence>
<evidence type="ECO:0000256" key="6">
    <source>
        <dbReference type="ARBA" id="ARBA00022989"/>
    </source>
</evidence>
<evidence type="ECO:0000256" key="4">
    <source>
        <dbReference type="ARBA" id="ARBA00022692"/>
    </source>
</evidence>
<dbReference type="Proteomes" id="UP001159363">
    <property type="component" value="Chromosome 16"/>
</dbReference>
<evidence type="ECO:0000256" key="8">
    <source>
        <dbReference type="ARBA" id="ARBA00023170"/>
    </source>
</evidence>
<evidence type="ECO:0008006" key="13">
    <source>
        <dbReference type="Google" id="ProtNLM"/>
    </source>
</evidence>
<feature type="transmembrane region" description="Helical" evidence="10">
    <location>
        <begin position="482"/>
        <end position="501"/>
    </location>
</feature>
<evidence type="ECO:0000256" key="10">
    <source>
        <dbReference type="SAM" id="Phobius"/>
    </source>
</evidence>
<dbReference type="InterPro" id="IPR004117">
    <property type="entry name" value="7tm6_olfct_rcpt"/>
</dbReference>
<keyword evidence="5" id="KW-0552">Olfaction</keyword>
<keyword evidence="12" id="KW-1185">Reference proteome</keyword>
<keyword evidence="9" id="KW-0807">Transducer</keyword>
<keyword evidence="8" id="KW-0675">Receptor</keyword>
<feature type="transmembrane region" description="Helical" evidence="10">
    <location>
        <begin position="266"/>
        <end position="292"/>
    </location>
</feature>
<keyword evidence="3" id="KW-0716">Sensory transduction</keyword>
<comment type="caution">
    <text evidence="11">The sequence shown here is derived from an EMBL/GenBank/DDBJ whole genome shotgun (WGS) entry which is preliminary data.</text>
</comment>
<protein>
    <recommendedName>
        <fullName evidence="13">Odorant receptor</fullName>
    </recommendedName>
</protein>
<keyword evidence="2" id="KW-1003">Cell membrane</keyword>